<evidence type="ECO:0000313" key="2">
    <source>
        <dbReference type="EMBL" id="SBP05133.1"/>
    </source>
</evidence>
<proteinExistence type="predicted"/>
<reference evidence="2" key="2">
    <citation type="submission" date="2016-06" db="EMBL/GenBank/DDBJ databases">
        <title>The genome of a short-lived fish provides insights into sex chromosome evolution and the genetic control of aging.</title>
        <authorList>
            <person name="Reichwald K."/>
            <person name="Felder M."/>
            <person name="Petzold A."/>
            <person name="Koch P."/>
            <person name="Groth M."/>
            <person name="Platzer M."/>
        </authorList>
    </citation>
    <scope>NUCLEOTIDE SEQUENCE</scope>
    <source>
        <tissue evidence="2">Brain</tissue>
    </source>
</reference>
<name>A0A1A7WH75_9TELE</name>
<accession>A0A1A7WH75</accession>
<feature type="compositionally biased region" description="Polar residues" evidence="1">
    <location>
        <begin position="8"/>
        <end position="30"/>
    </location>
</feature>
<sequence length="30" mass="3162">MKGMDVFNGTSEGPTPNTEMSTHLQGHSNG</sequence>
<protein>
    <submittedName>
        <fullName evidence="2">V-rel reticuloendotheliosis viral oncogene homolog B</fullName>
    </submittedName>
</protein>
<evidence type="ECO:0000256" key="1">
    <source>
        <dbReference type="SAM" id="MobiDB-lite"/>
    </source>
</evidence>
<organism evidence="2">
    <name type="scientific">Iconisemion striatum</name>
    <dbReference type="NCBI Taxonomy" id="60296"/>
    <lineage>
        <taxon>Eukaryota</taxon>
        <taxon>Metazoa</taxon>
        <taxon>Chordata</taxon>
        <taxon>Craniata</taxon>
        <taxon>Vertebrata</taxon>
        <taxon>Euteleostomi</taxon>
        <taxon>Actinopterygii</taxon>
        <taxon>Neopterygii</taxon>
        <taxon>Teleostei</taxon>
        <taxon>Neoteleostei</taxon>
        <taxon>Acanthomorphata</taxon>
        <taxon>Ovalentaria</taxon>
        <taxon>Atherinomorphae</taxon>
        <taxon>Cyprinodontiformes</taxon>
        <taxon>Nothobranchiidae</taxon>
        <taxon>Iconisemion</taxon>
    </lineage>
</organism>
<dbReference type="EMBL" id="HADW01003733">
    <property type="protein sequence ID" value="SBP05133.1"/>
    <property type="molecule type" value="Transcribed_RNA"/>
</dbReference>
<dbReference type="AlphaFoldDB" id="A0A1A7WH75"/>
<reference evidence="2" key="1">
    <citation type="submission" date="2016-05" db="EMBL/GenBank/DDBJ databases">
        <authorList>
            <person name="Lavstsen T."/>
            <person name="Jespersen J.S."/>
        </authorList>
    </citation>
    <scope>NUCLEOTIDE SEQUENCE</scope>
    <source>
        <tissue evidence="2">Brain</tissue>
    </source>
</reference>
<gene>
    <name evidence="2" type="primary">RELB</name>
</gene>
<feature type="region of interest" description="Disordered" evidence="1">
    <location>
        <begin position="1"/>
        <end position="30"/>
    </location>
</feature>
<feature type="non-terminal residue" evidence="2">
    <location>
        <position position="30"/>
    </location>
</feature>